<dbReference type="Proteomes" id="UP000886100">
    <property type="component" value="Unassembled WGS sequence"/>
</dbReference>
<feature type="coiled-coil region" evidence="6">
    <location>
        <begin position="121"/>
        <end position="230"/>
    </location>
</feature>
<keyword evidence="3 8" id="KW-0812">Transmembrane</keyword>
<evidence type="ECO:0000256" key="6">
    <source>
        <dbReference type="SAM" id="Coils"/>
    </source>
</evidence>
<accession>A0A7C5IYP7</accession>
<dbReference type="Gene3D" id="2.40.50.100">
    <property type="match status" value="1"/>
</dbReference>
<dbReference type="PANTHER" id="PTHR30386:SF26">
    <property type="entry name" value="TRANSPORT PROTEIN COMB"/>
    <property type="match status" value="1"/>
</dbReference>
<dbReference type="GO" id="GO:0016020">
    <property type="term" value="C:membrane"/>
    <property type="evidence" value="ECO:0007669"/>
    <property type="project" value="UniProtKB-SubCell"/>
</dbReference>
<sequence>MGRSAGPAPARPTPLPHPANRKPGNAMSSETGQTAADQKAARSVKRGSLLVLLLLLATFLWYLLGDRFTPYTQQARVQGFVVGVAPKVSGILTQVWVKNNQEVAAGDRLFQVDPTEYRIALARARANLADARTQLAAAEAAVEAARSRLVSAQANAEKARKDAERQERLYRKDPGAISVRRVEMAQATFKEALARVEGARANLKKAQEHRRGAEEKLVAAQAAVKKAELDLKNTLVTAESAGVITDLQADVGHYARQGQAVMTLVAIHDLWIEVQFTENNLGHLAPGTPVEFVLDVFPGKVFRGEVSSIGLGVSAGARPHPGTLPTIHNSRDWLRPAQRFPVMVRFDRKQEGLDPRQLRVGGQVDVIAYTDQAGLLQPLGQLFIRFMSWLSYIY</sequence>
<evidence type="ECO:0000256" key="8">
    <source>
        <dbReference type="SAM" id="Phobius"/>
    </source>
</evidence>
<gene>
    <name evidence="11" type="ORF">ENJ98_03870</name>
</gene>
<reference evidence="11" key="1">
    <citation type="journal article" date="2020" name="mSystems">
        <title>Genome- and Community-Level Interaction Insights into Carbon Utilization and Element Cycling Functions of Hydrothermarchaeota in Hydrothermal Sediment.</title>
        <authorList>
            <person name="Zhou Z."/>
            <person name="Liu Y."/>
            <person name="Xu W."/>
            <person name="Pan J."/>
            <person name="Luo Z.H."/>
            <person name="Li M."/>
        </authorList>
    </citation>
    <scope>NUCLEOTIDE SEQUENCE [LARGE SCALE GENOMIC DNA]</scope>
    <source>
        <strain evidence="11">HyVt-535</strain>
    </source>
</reference>
<dbReference type="SUPFAM" id="SSF111369">
    <property type="entry name" value="HlyD-like secretion proteins"/>
    <property type="match status" value="2"/>
</dbReference>
<evidence type="ECO:0000256" key="2">
    <source>
        <dbReference type="ARBA" id="ARBA00009477"/>
    </source>
</evidence>
<name>A0A7C5IYP7_9GAMM</name>
<organism evidence="11">
    <name type="scientific">Thiolapillus brandeum</name>
    <dbReference type="NCBI Taxonomy" id="1076588"/>
    <lineage>
        <taxon>Bacteria</taxon>
        <taxon>Pseudomonadati</taxon>
        <taxon>Pseudomonadota</taxon>
        <taxon>Gammaproteobacteria</taxon>
        <taxon>Chromatiales</taxon>
        <taxon>Sedimenticolaceae</taxon>
        <taxon>Thiolapillus</taxon>
    </lineage>
</organism>
<dbReference type="Pfam" id="PF25917">
    <property type="entry name" value="BSH_RND"/>
    <property type="match status" value="1"/>
</dbReference>
<comment type="subcellular location">
    <subcellularLocation>
        <location evidence="1">Membrane</location>
        <topology evidence="1">Single-pass membrane protein</topology>
    </subcellularLocation>
</comment>
<dbReference type="Gene3D" id="1.10.287.470">
    <property type="entry name" value="Helix hairpin bin"/>
    <property type="match status" value="2"/>
</dbReference>
<dbReference type="Pfam" id="PF25963">
    <property type="entry name" value="Beta-barrel_AAEA"/>
    <property type="match status" value="1"/>
</dbReference>
<dbReference type="PANTHER" id="PTHR30386">
    <property type="entry name" value="MEMBRANE FUSION SUBUNIT OF EMRAB-TOLC MULTIDRUG EFFLUX PUMP"/>
    <property type="match status" value="1"/>
</dbReference>
<evidence type="ECO:0000259" key="10">
    <source>
        <dbReference type="Pfam" id="PF25963"/>
    </source>
</evidence>
<keyword evidence="6" id="KW-0175">Coiled coil</keyword>
<comment type="caution">
    <text evidence="11">The sequence shown here is derived from an EMBL/GenBank/DDBJ whole genome shotgun (WGS) entry which is preliminary data.</text>
</comment>
<dbReference type="InterPro" id="IPR058625">
    <property type="entry name" value="MdtA-like_BSH"/>
</dbReference>
<feature type="domain" description="p-hydroxybenzoic acid efflux pump subunit AaeA-like beta-barrel" evidence="10">
    <location>
        <begin position="275"/>
        <end position="352"/>
    </location>
</feature>
<dbReference type="InterPro" id="IPR050739">
    <property type="entry name" value="MFP"/>
</dbReference>
<evidence type="ECO:0000259" key="9">
    <source>
        <dbReference type="Pfam" id="PF25917"/>
    </source>
</evidence>
<dbReference type="EMBL" id="DROM01000237">
    <property type="protein sequence ID" value="HHH13350.1"/>
    <property type="molecule type" value="Genomic_DNA"/>
</dbReference>
<keyword evidence="5 8" id="KW-0472">Membrane</keyword>
<evidence type="ECO:0000313" key="11">
    <source>
        <dbReference type="EMBL" id="HHH13350.1"/>
    </source>
</evidence>
<evidence type="ECO:0000256" key="4">
    <source>
        <dbReference type="ARBA" id="ARBA00022989"/>
    </source>
</evidence>
<feature type="domain" description="Multidrug resistance protein MdtA-like barrel-sandwich hybrid" evidence="9">
    <location>
        <begin position="82"/>
        <end position="265"/>
    </location>
</feature>
<evidence type="ECO:0000256" key="7">
    <source>
        <dbReference type="SAM" id="MobiDB-lite"/>
    </source>
</evidence>
<keyword evidence="4 8" id="KW-1133">Transmembrane helix</keyword>
<evidence type="ECO:0000256" key="3">
    <source>
        <dbReference type="ARBA" id="ARBA00022692"/>
    </source>
</evidence>
<dbReference type="InterPro" id="IPR058634">
    <property type="entry name" value="AaeA-lik-b-barrel"/>
</dbReference>
<evidence type="ECO:0000256" key="1">
    <source>
        <dbReference type="ARBA" id="ARBA00004167"/>
    </source>
</evidence>
<protein>
    <submittedName>
        <fullName evidence="11">HlyD family secretion protein</fullName>
    </submittedName>
</protein>
<dbReference type="Gene3D" id="2.40.30.170">
    <property type="match status" value="1"/>
</dbReference>
<proteinExistence type="inferred from homology"/>
<evidence type="ECO:0000256" key="5">
    <source>
        <dbReference type="ARBA" id="ARBA00023136"/>
    </source>
</evidence>
<feature type="compositionally biased region" description="Polar residues" evidence="7">
    <location>
        <begin position="26"/>
        <end position="36"/>
    </location>
</feature>
<comment type="similarity">
    <text evidence="2">Belongs to the membrane fusion protein (MFP) (TC 8.A.1) family.</text>
</comment>
<dbReference type="AlphaFoldDB" id="A0A7C5IYP7"/>
<feature type="transmembrane region" description="Helical" evidence="8">
    <location>
        <begin position="47"/>
        <end position="64"/>
    </location>
</feature>
<feature type="region of interest" description="Disordered" evidence="7">
    <location>
        <begin position="1"/>
        <end position="39"/>
    </location>
</feature>